<sequence>MAPPNPYLQRRSLGFPAQAEAQRPGQPPAHGIPYSPLPITTEASNSVQHIPSIPKYDVSVLDRPFPDLLPQSNTLGWGLDGAGKRPTLDLDSQSMPLVAPTNYQAIQPYASINTSPTYGSPLSSAGDTATPGMHAYSQHSPALPFLQASSGSSPSLLQSLQKQIRLPSSTVGRKAPRKSSFAPTQSTQNSPKILKRSTKSAVPSLRRSSLTQDSTIPLSASGRETPGNVIPRDMQSIPARPFPAGSKKAIASRKAHRTIVTQKTALDAKDKISPPATSIEIENEPESEPVLPPITTRGMVRAMKQYNRPQPRYDYEIPPELEGVQRALGPDDWTEYIMLSEKYVMGEVTEKELIAGSQRLFCAVNAKLHGRVQNMVVDLMIVPVVGNLAKSEVKKQVS</sequence>
<feature type="compositionally biased region" description="Polar residues" evidence="1">
    <location>
        <begin position="206"/>
        <end position="218"/>
    </location>
</feature>
<protein>
    <submittedName>
        <fullName evidence="2">Uncharacterized protein</fullName>
    </submittedName>
</protein>
<feature type="region of interest" description="Disordered" evidence="1">
    <location>
        <begin position="1"/>
        <end position="40"/>
    </location>
</feature>
<accession>A0A163IML0</accession>
<evidence type="ECO:0000313" key="3">
    <source>
        <dbReference type="Proteomes" id="UP000076837"/>
    </source>
</evidence>
<reference evidence="2 3" key="1">
    <citation type="journal article" date="2016" name="Sci. Rep.">
        <title>Draft genome sequencing and secretome analysis of fungal phytopathogen Ascochyta rabiei provides insight into the necrotrophic effector repertoire.</title>
        <authorList>
            <person name="Verma S."/>
            <person name="Gazara R.K."/>
            <person name="Nizam S."/>
            <person name="Parween S."/>
            <person name="Chattopadhyay D."/>
            <person name="Verma P.K."/>
        </authorList>
    </citation>
    <scope>NUCLEOTIDE SEQUENCE [LARGE SCALE GENOMIC DNA]</scope>
    <source>
        <strain evidence="2 3">ArDII</strain>
    </source>
</reference>
<gene>
    <name evidence="2" type="ORF">ST47_g3041</name>
</gene>
<evidence type="ECO:0000256" key="1">
    <source>
        <dbReference type="SAM" id="MobiDB-lite"/>
    </source>
</evidence>
<organism evidence="2 3">
    <name type="scientific">Didymella rabiei</name>
    <name type="common">Chickpea ascochyta blight fungus</name>
    <name type="synonym">Mycosphaerella rabiei</name>
    <dbReference type="NCBI Taxonomy" id="5454"/>
    <lineage>
        <taxon>Eukaryota</taxon>
        <taxon>Fungi</taxon>
        <taxon>Dikarya</taxon>
        <taxon>Ascomycota</taxon>
        <taxon>Pezizomycotina</taxon>
        <taxon>Dothideomycetes</taxon>
        <taxon>Pleosporomycetidae</taxon>
        <taxon>Pleosporales</taxon>
        <taxon>Pleosporineae</taxon>
        <taxon>Didymellaceae</taxon>
        <taxon>Ascochyta</taxon>
    </lineage>
</organism>
<keyword evidence="3" id="KW-1185">Reference proteome</keyword>
<evidence type="ECO:0000313" key="2">
    <source>
        <dbReference type="EMBL" id="KZM25818.1"/>
    </source>
</evidence>
<dbReference type="EMBL" id="JYNV01000120">
    <property type="protein sequence ID" value="KZM25818.1"/>
    <property type="molecule type" value="Genomic_DNA"/>
</dbReference>
<dbReference type="Proteomes" id="UP000076837">
    <property type="component" value="Unassembled WGS sequence"/>
</dbReference>
<name>A0A163IML0_DIDRA</name>
<feature type="region of interest" description="Disordered" evidence="1">
    <location>
        <begin position="166"/>
        <end position="244"/>
    </location>
</feature>
<dbReference type="AlphaFoldDB" id="A0A163IML0"/>
<proteinExistence type="predicted"/>
<comment type="caution">
    <text evidence="2">The sequence shown here is derived from an EMBL/GenBank/DDBJ whole genome shotgun (WGS) entry which is preliminary data.</text>
</comment>
<feature type="compositionally biased region" description="Polar residues" evidence="1">
    <location>
        <begin position="181"/>
        <end position="191"/>
    </location>
</feature>
<dbReference type="OrthoDB" id="3800185at2759"/>